<dbReference type="AlphaFoldDB" id="A0A0R3TRL7"/>
<evidence type="ECO:0000313" key="2">
    <source>
        <dbReference type="Proteomes" id="UP000278807"/>
    </source>
</evidence>
<organism evidence="3">
    <name type="scientific">Rodentolepis nana</name>
    <name type="common">Dwarf tapeworm</name>
    <name type="synonym">Hymenolepis nana</name>
    <dbReference type="NCBI Taxonomy" id="102285"/>
    <lineage>
        <taxon>Eukaryota</taxon>
        <taxon>Metazoa</taxon>
        <taxon>Spiralia</taxon>
        <taxon>Lophotrochozoa</taxon>
        <taxon>Platyhelminthes</taxon>
        <taxon>Cestoda</taxon>
        <taxon>Eucestoda</taxon>
        <taxon>Cyclophyllidea</taxon>
        <taxon>Hymenolepididae</taxon>
        <taxon>Rodentolepis</taxon>
    </lineage>
</organism>
<dbReference type="EMBL" id="UZAE01012944">
    <property type="protein sequence ID" value="VDO07489.1"/>
    <property type="molecule type" value="Genomic_DNA"/>
</dbReference>
<reference evidence="1 2" key="2">
    <citation type="submission" date="2018-11" db="EMBL/GenBank/DDBJ databases">
        <authorList>
            <consortium name="Pathogen Informatics"/>
        </authorList>
    </citation>
    <scope>NUCLEOTIDE SEQUENCE [LARGE SCALE GENOMIC DNA]</scope>
</reference>
<reference evidence="3" key="1">
    <citation type="submission" date="2017-02" db="UniProtKB">
        <authorList>
            <consortium name="WormBaseParasite"/>
        </authorList>
    </citation>
    <scope>IDENTIFICATION</scope>
</reference>
<accession>A0A0R3TRL7</accession>
<proteinExistence type="predicted"/>
<protein>
    <submittedName>
        <fullName evidence="3">Ovule protein</fullName>
    </submittedName>
</protein>
<keyword evidence="2" id="KW-1185">Reference proteome</keyword>
<name>A0A0R3TRL7_RODNA</name>
<dbReference type="WBParaSite" id="HNAJ_0001024001-mRNA-1">
    <property type="protein sequence ID" value="HNAJ_0001024001-mRNA-1"/>
    <property type="gene ID" value="HNAJ_0001024001"/>
</dbReference>
<gene>
    <name evidence="1" type="ORF">HNAJ_LOCUS10235</name>
</gene>
<evidence type="ECO:0000313" key="1">
    <source>
        <dbReference type="EMBL" id="VDO07489.1"/>
    </source>
</evidence>
<dbReference type="Proteomes" id="UP000278807">
    <property type="component" value="Unassembled WGS sequence"/>
</dbReference>
<sequence>EKRKIRRDRNSTAANNHHYYNHHNFYDFYRHFPLSSLSLSYKQDLMHIYTHAKESMMGGRSGRWDGVIGDVCLLSPLLSSSISRGE</sequence>
<evidence type="ECO:0000313" key="3">
    <source>
        <dbReference type="WBParaSite" id="HNAJ_0001024001-mRNA-1"/>
    </source>
</evidence>